<proteinExistence type="predicted"/>
<dbReference type="Gene3D" id="3.30.420.10">
    <property type="entry name" value="Ribonuclease H-like superfamily/Ribonuclease H"/>
    <property type="match status" value="1"/>
</dbReference>
<organism evidence="1 2">
    <name type="scientific">Araneus ventricosus</name>
    <name type="common">Orbweaver spider</name>
    <name type="synonym">Epeira ventricosa</name>
    <dbReference type="NCBI Taxonomy" id="182803"/>
    <lineage>
        <taxon>Eukaryota</taxon>
        <taxon>Metazoa</taxon>
        <taxon>Ecdysozoa</taxon>
        <taxon>Arthropoda</taxon>
        <taxon>Chelicerata</taxon>
        <taxon>Arachnida</taxon>
        <taxon>Araneae</taxon>
        <taxon>Araneomorphae</taxon>
        <taxon>Entelegynae</taxon>
        <taxon>Araneoidea</taxon>
        <taxon>Araneidae</taxon>
        <taxon>Araneus</taxon>
    </lineage>
</organism>
<dbReference type="OrthoDB" id="7902957at2759"/>
<dbReference type="PANTHER" id="PTHR47326">
    <property type="entry name" value="TRANSPOSABLE ELEMENT TC3 TRANSPOSASE-LIKE PROTEIN"/>
    <property type="match status" value="1"/>
</dbReference>
<gene>
    <name evidence="1" type="ORF">AVEN_123872_1</name>
</gene>
<accession>A0A4Y2GEC8</accession>
<evidence type="ECO:0000313" key="1">
    <source>
        <dbReference type="EMBL" id="GBM51059.1"/>
    </source>
</evidence>
<evidence type="ECO:0000313" key="2">
    <source>
        <dbReference type="Proteomes" id="UP000499080"/>
    </source>
</evidence>
<comment type="caution">
    <text evidence="1">The sequence shown here is derived from an EMBL/GenBank/DDBJ whole genome shotgun (WGS) entry which is preliminary data.</text>
</comment>
<dbReference type="EMBL" id="BGPR01001320">
    <property type="protein sequence ID" value="GBM51059.1"/>
    <property type="molecule type" value="Genomic_DNA"/>
</dbReference>
<dbReference type="PANTHER" id="PTHR47326:SF1">
    <property type="entry name" value="HTH PSQ-TYPE DOMAIN-CONTAINING PROTEIN"/>
    <property type="match status" value="1"/>
</dbReference>
<dbReference type="AlphaFoldDB" id="A0A4Y2GEC8"/>
<dbReference type="Proteomes" id="UP000499080">
    <property type="component" value="Unassembled WGS sequence"/>
</dbReference>
<dbReference type="InterPro" id="IPR036397">
    <property type="entry name" value="RNaseH_sf"/>
</dbReference>
<protein>
    <submittedName>
        <fullName evidence="1">Uncharacterized protein</fullName>
    </submittedName>
</protein>
<reference evidence="1 2" key="1">
    <citation type="journal article" date="2019" name="Sci. Rep.">
        <title>Orb-weaving spider Araneus ventricosus genome elucidates the spidroin gene catalogue.</title>
        <authorList>
            <person name="Kono N."/>
            <person name="Nakamura H."/>
            <person name="Ohtoshi R."/>
            <person name="Moran D.A.P."/>
            <person name="Shinohara A."/>
            <person name="Yoshida Y."/>
            <person name="Fujiwara M."/>
            <person name="Mori M."/>
            <person name="Tomita M."/>
            <person name="Arakawa K."/>
        </authorList>
    </citation>
    <scope>NUCLEOTIDE SEQUENCE [LARGE SCALE GENOMIC DNA]</scope>
</reference>
<dbReference type="GO" id="GO:0003676">
    <property type="term" value="F:nucleic acid binding"/>
    <property type="evidence" value="ECO:0007669"/>
    <property type="project" value="InterPro"/>
</dbReference>
<keyword evidence="2" id="KW-1185">Reference proteome</keyword>
<name>A0A4Y2GEC8_ARAVE</name>
<sequence length="110" mass="12662">MHFGNDRIISCHFPTNWPSRSPDDNQCDFWLWGYLKHAVVSGSIANLAELMTRTAQNIHNINTYKLRSVAEHAISRLGLAEENGGEHVEHFLSQPWWIGIQLKCQNCRMT</sequence>